<dbReference type="InterPro" id="IPR000387">
    <property type="entry name" value="Tyr_Pase_dom"/>
</dbReference>
<dbReference type="InterPro" id="IPR057023">
    <property type="entry name" value="PTP-SAK"/>
</dbReference>
<dbReference type="OrthoDB" id="266663at2759"/>
<keyword evidence="4" id="KW-1185">Reference proteome</keyword>
<feature type="domain" description="Tyrosine specific protein phosphatases" evidence="2">
    <location>
        <begin position="197"/>
        <end position="259"/>
    </location>
</feature>
<dbReference type="InterPro" id="IPR050561">
    <property type="entry name" value="PTP"/>
</dbReference>
<organism evidence="3 4">
    <name type="scientific">Neocallimastix californiae</name>
    <dbReference type="NCBI Taxonomy" id="1754190"/>
    <lineage>
        <taxon>Eukaryota</taxon>
        <taxon>Fungi</taxon>
        <taxon>Fungi incertae sedis</taxon>
        <taxon>Chytridiomycota</taxon>
        <taxon>Chytridiomycota incertae sedis</taxon>
        <taxon>Neocallimastigomycetes</taxon>
        <taxon>Neocallimastigales</taxon>
        <taxon>Neocallimastigaceae</taxon>
        <taxon>Neocallimastix</taxon>
    </lineage>
</organism>
<evidence type="ECO:0000256" key="1">
    <source>
        <dbReference type="ARBA" id="ARBA00022801"/>
    </source>
</evidence>
<reference evidence="3 4" key="1">
    <citation type="submission" date="2016-08" db="EMBL/GenBank/DDBJ databases">
        <title>A Parts List for Fungal Cellulosomes Revealed by Comparative Genomics.</title>
        <authorList>
            <consortium name="DOE Joint Genome Institute"/>
            <person name="Haitjema C.H."/>
            <person name="Gilmore S.P."/>
            <person name="Henske J.K."/>
            <person name="Solomon K.V."/>
            <person name="De Groot R."/>
            <person name="Kuo A."/>
            <person name="Mondo S.J."/>
            <person name="Salamov A.A."/>
            <person name="Labutti K."/>
            <person name="Zhao Z."/>
            <person name="Chiniquy J."/>
            <person name="Barry K."/>
            <person name="Brewer H.M."/>
            <person name="Purvine S.O."/>
            <person name="Wright A.T."/>
            <person name="Boxma B."/>
            <person name="Van Alen T."/>
            <person name="Hackstein J.H."/>
            <person name="Baker S.E."/>
            <person name="Grigoriev I.V."/>
            <person name="O'Malley M.A."/>
        </authorList>
    </citation>
    <scope>NUCLEOTIDE SEQUENCE [LARGE SCALE GENOMIC DNA]</scope>
    <source>
        <strain evidence="3 4">G1</strain>
    </source>
</reference>
<dbReference type="GO" id="GO:0016791">
    <property type="term" value="F:phosphatase activity"/>
    <property type="evidence" value="ECO:0007669"/>
    <property type="project" value="UniProtKB-ARBA"/>
</dbReference>
<dbReference type="STRING" id="1754190.A0A1Y2DDW0"/>
<gene>
    <name evidence="3" type="ORF">LY90DRAFT_669218</name>
</gene>
<dbReference type="InterPro" id="IPR029021">
    <property type="entry name" value="Prot-tyrosine_phosphatase-like"/>
</dbReference>
<accession>A0A1Y2DDW0</accession>
<dbReference type="Pfam" id="PF22784">
    <property type="entry name" value="PTP-SAK"/>
    <property type="match status" value="1"/>
</dbReference>
<evidence type="ECO:0000313" key="3">
    <source>
        <dbReference type="EMBL" id="ORY57387.1"/>
    </source>
</evidence>
<name>A0A1Y2DDW0_9FUNG</name>
<comment type="caution">
    <text evidence="3">The sequence shown here is derived from an EMBL/GenBank/DDBJ whole genome shotgun (WGS) entry which is preliminary data.</text>
</comment>
<dbReference type="Gene3D" id="3.90.190.10">
    <property type="entry name" value="Protein tyrosine phosphatase superfamily"/>
    <property type="match status" value="1"/>
</dbReference>
<protein>
    <submittedName>
        <fullName evidence="3">Phosphatases II</fullName>
    </submittedName>
</protein>
<evidence type="ECO:0000313" key="4">
    <source>
        <dbReference type="Proteomes" id="UP000193920"/>
    </source>
</evidence>
<dbReference type="EMBL" id="MCOG01000070">
    <property type="protein sequence ID" value="ORY57387.1"/>
    <property type="molecule type" value="Genomic_DNA"/>
</dbReference>
<dbReference type="PANTHER" id="PTHR23339">
    <property type="entry name" value="TYROSINE SPECIFIC PROTEIN PHOSPHATASE AND DUAL SPECIFICITY PROTEIN PHOSPHATASE"/>
    <property type="match status" value="1"/>
</dbReference>
<dbReference type="PROSITE" id="PS50056">
    <property type="entry name" value="TYR_PHOSPHATASE_2"/>
    <property type="match status" value="1"/>
</dbReference>
<evidence type="ECO:0000259" key="2">
    <source>
        <dbReference type="PROSITE" id="PS50056"/>
    </source>
</evidence>
<keyword evidence="1" id="KW-0378">Hydrolase</keyword>
<sequence>MDYVRSQKSELQIKKSSGILPMLSLPPITNRAITEKCSSTSKIYSNCSNTFMKLSSKKIYKGNNLLSRQTSPTFAVRTSVTHPLNISWITPVDDFVISSNRKLDKTDEYGIGRFGLSSCPGKKVRLHTGPINGKAAISRDLDIDFKRLKSFKISAIVCCLNDAELQYLGTPWKVYSEKAKHYGLQIFRLPIIEGSCPESIVEVDRLMEKLVSVAKEGRNILCHCRGGVGRAGLIACCFLLKYGYTKKYTDAIKIVRAQRSPQAIETRKQEDFVAHYSSWVRKENRLHSIIKQ</sequence>
<dbReference type="SUPFAM" id="SSF52799">
    <property type="entry name" value="(Phosphotyrosine protein) phosphatases II"/>
    <property type="match status" value="1"/>
</dbReference>
<dbReference type="AlphaFoldDB" id="A0A1Y2DDW0"/>
<dbReference type="Proteomes" id="UP000193920">
    <property type="component" value="Unassembled WGS sequence"/>
</dbReference>
<dbReference type="FunFam" id="3.90.190.10:FF:000157">
    <property type="entry name" value="Protein-tyrosine phosphatase"/>
    <property type="match status" value="1"/>
</dbReference>
<proteinExistence type="predicted"/>